<accession>A0A7S1XBW5</accession>
<protein>
    <recommendedName>
        <fullName evidence="4">Hint domain-containing protein</fullName>
    </recommendedName>
</protein>
<dbReference type="InterPro" id="IPR003587">
    <property type="entry name" value="Hint_dom_N"/>
</dbReference>
<dbReference type="GO" id="GO:0016539">
    <property type="term" value="P:intein-mediated protein splicing"/>
    <property type="evidence" value="ECO:0007669"/>
    <property type="project" value="InterPro"/>
</dbReference>
<gene>
    <name evidence="5" type="ORF">CCAE0312_LOCUS2641</name>
</gene>
<dbReference type="Pfam" id="PF01079">
    <property type="entry name" value="Hint"/>
    <property type="match status" value="1"/>
</dbReference>
<dbReference type="EMBL" id="HBGH01004803">
    <property type="protein sequence ID" value="CAD9230589.1"/>
    <property type="molecule type" value="Transcribed_RNA"/>
</dbReference>
<evidence type="ECO:0000256" key="1">
    <source>
        <dbReference type="ARBA" id="ARBA00022473"/>
    </source>
</evidence>
<reference evidence="5" key="1">
    <citation type="submission" date="2021-01" db="EMBL/GenBank/DDBJ databases">
        <authorList>
            <person name="Corre E."/>
            <person name="Pelletier E."/>
            <person name="Niang G."/>
            <person name="Scheremetjew M."/>
            <person name="Finn R."/>
            <person name="Kale V."/>
            <person name="Holt S."/>
            <person name="Cochrane G."/>
            <person name="Meng A."/>
            <person name="Brown T."/>
            <person name="Cohen L."/>
        </authorList>
    </citation>
    <scope>NUCLEOTIDE SEQUENCE</scope>
    <source>
        <strain evidence="5">SAG 36.94</strain>
    </source>
</reference>
<dbReference type="SMART" id="SM00306">
    <property type="entry name" value="HintN"/>
    <property type="match status" value="1"/>
</dbReference>
<dbReference type="GO" id="GO:0016540">
    <property type="term" value="P:protein autoprocessing"/>
    <property type="evidence" value="ECO:0007669"/>
    <property type="project" value="InterPro"/>
</dbReference>
<dbReference type="Gene3D" id="2.170.16.10">
    <property type="entry name" value="Hedgehog/Intein (Hint) domain"/>
    <property type="match status" value="1"/>
</dbReference>
<dbReference type="PROSITE" id="PS50817">
    <property type="entry name" value="INTEIN_N_TER"/>
    <property type="match status" value="1"/>
</dbReference>
<dbReference type="PANTHER" id="PTHR11889">
    <property type="entry name" value="HEDGEHOG"/>
    <property type="match status" value="1"/>
</dbReference>
<dbReference type="GO" id="GO:0007267">
    <property type="term" value="P:cell-cell signaling"/>
    <property type="evidence" value="ECO:0007669"/>
    <property type="project" value="InterPro"/>
</dbReference>
<dbReference type="PRINTS" id="PR00632">
    <property type="entry name" value="SONICHHOG"/>
</dbReference>
<dbReference type="SUPFAM" id="SSF51294">
    <property type="entry name" value="Hedgehog/intein (Hint) domain"/>
    <property type="match status" value="1"/>
</dbReference>
<dbReference type="InterPro" id="IPR050387">
    <property type="entry name" value="Hedgehog_Signaling"/>
</dbReference>
<dbReference type="InterPro" id="IPR006141">
    <property type="entry name" value="Intein_N"/>
</dbReference>
<organism evidence="5">
    <name type="scientific">Compsopogon caeruleus</name>
    <dbReference type="NCBI Taxonomy" id="31354"/>
    <lineage>
        <taxon>Eukaryota</taxon>
        <taxon>Rhodophyta</taxon>
        <taxon>Compsopogonophyceae</taxon>
        <taxon>Compsopogonales</taxon>
        <taxon>Compsopogonaceae</taxon>
        <taxon>Compsopogon</taxon>
    </lineage>
</organism>
<feature type="chain" id="PRO_5030722515" description="Hint domain-containing protein" evidence="3">
    <location>
        <begin position="22"/>
        <end position="378"/>
    </location>
</feature>
<dbReference type="InterPro" id="IPR036844">
    <property type="entry name" value="Hint_dom_sf"/>
</dbReference>
<evidence type="ECO:0000256" key="2">
    <source>
        <dbReference type="ARBA" id="ARBA00022729"/>
    </source>
</evidence>
<dbReference type="PANTHER" id="PTHR11889:SF31">
    <property type="entry name" value="PROTEIN HEDGEHOG"/>
    <property type="match status" value="1"/>
</dbReference>
<dbReference type="AlphaFoldDB" id="A0A7S1XBW5"/>
<feature type="domain" description="Hint" evidence="4">
    <location>
        <begin position="195"/>
        <end position="288"/>
    </location>
</feature>
<keyword evidence="2 3" id="KW-0732">Signal</keyword>
<proteinExistence type="predicted"/>
<dbReference type="CDD" id="cd00081">
    <property type="entry name" value="Hint"/>
    <property type="match status" value="1"/>
</dbReference>
<keyword evidence="1" id="KW-0217">Developmental protein</keyword>
<evidence type="ECO:0000259" key="4">
    <source>
        <dbReference type="SMART" id="SM00306"/>
    </source>
</evidence>
<dbReference type="InterPro" id="IPR001767">
    <property type="entry name" value="Hedgehog_Hint"/>
</dbReference>
<feature type="signal peptide" evidence="3">
    <location>
        <begin position="1"/>
        <end position="21"/>
    </location>
</feature>
<evidence type="ECO:0000313" key="5">
    <source>
        <dbReference type="EMBL" id="CAD9230589.1"/>
    </source>
</evidence>
<name>A0A7S1XBW5_9RHOD</name>
<dbReference type="InterPro" id="IPR001657">
    <property type="entry name" value="Hedgehog"/>
</dbReference>
<sequence>MGTRWMLTVFAALFVCVMVEGQTISFDGVEQMYSACEFLDSDNKVTVCWTANETYMVFAGSLGMNPNGNGWFGIGLNTSTMVPSNASIVSKFGTENATVKLYGLSDRNSQGVVPLNITWELIKVEVTSSLLSMEVTIPYSGGNQSQFPLIYAYGEVDSGTLLKYHGSSRGSSTIDIKVGNGSSTGSNSNATSDDGVCFPADAKVLLESGQVVAMENLRVGDKVLTSDGSYSEVFFFSHRVPRTSPNSFMEISAEDISLALSPSHYIAINGRLTEARTVKVGDTISTVNEGAFKTLVVSSVSKVVKGGLYNPHTFAGNIVVNAVSVSCYTSTVDPRMAHLLLAPLRMLYSMTGLNLLPSFFDVDRPFLAQLAPSGPSTM</sequence>
<dbReference type="GO" id="GO:0048731">
    <property type="term" value="P:system development"/>
    <property type="evidence" value="ECO:0007669"/>
    <property type="project" value="UniProtKB-ARBA"/>
</dbReference>
<evidence type="ECO:0000256" key="3">
    <source>
        <dbReference type="SAM" id="SignalP"/>
    </source>
</evidence>